<gene>
    <name evidence="1" type="ORF">OM074_14865</name>
</gene>
<keyword evidence="2" id="KW-1185">Reference proteome</keyword>
<name>A0AAE3SKR9_9BACT</name>
<comment type="caution">
    <text evidence="1">The sequence shown here is derived from an EMBL/GenBank/DDBJ whole genome shotgun (WGS) entry which is preliminary data.</text>
</comment>
<evidence type="ECO:0000313" key="2">
    <source>
        <dbReference type="Proteomes" id="UP001207408"/>
    </source>
</evidence>
<proteinExistence type="predicted"/>
<evidence type="ECO:0000313" key="1">
    <source>
        <dbReference type="EMBL" id="MCW3806917.1"/>
    </source>
</evidence>
<dbReference type="Pfam" id="PF07308">
    <property type="entry name" value="DUF1456"/>
    <property type="match status" value="2"/>
</dbReference>
<dbReference type="PANTHER" id="PTHR37805:SF1">
    <property type="entry name" value="CYTOPLASMIC PROTEIN"/>
    <property type="match status" value="1"/>
</dbReference>
<organism evidence="1 2">
    <name type="scientific">Plebeiibacterium marinum</name>
    <dbReference type="NCBI Taxonomy" id="2992111"/>
    <lineage>
        <taxon>Bacteria</taxon>
        <taxon>Pseudomonadati</taxon>
        <taxon>Bacteroidota</taxon>
        <taxon>Bacteroidia</taxon>
        <taxon>Marinilabiliales</taxon>
        <taxon>Marinilabiliaceae</taxon>
        <taxon>Plebeiibacterium</taxon>
    </lineage>
</organism>
<dbReference type="PANTHER" id="PTHR37805">
    <property type="entry name" value="CYTOPLASMIC PROTEIN-RELATED"/>
    <property type="match status" value="1"/>
</dbReference>
<dbReference type="RefSeq" id="WP_301200820.1">
    <property type="nucleotide sequence ID" value="NZ_JAPDPI010000032.1"/>
</dbReference>
<dbReference type="EMBL" id="JAPDPI010000032">
    <property type="protein sequence ID" value="MCW3806917.1"/>
    <property type="molecule type" value="Genomic_DNA"/>
</dbReference>
<dbReference type="InterPro" id="IPR009921">
    <property type="entry name" value="YehS-like"/>
</dbReference>
<accession>A0AAE3SKR9</accession>
<reference evidence="1" key="1">
    <citation type="submission" date="2022-10" db="EMBL/GenBank/DDBJ databases">
        <authorList>
            <person name="Yu W.X."/>
        </authorList>
    </citation>
    <scope>NUCLEOTIDE SEQUENCE</scope>
    <source>
        <strain evidence="1">D04</strain>
    </source>
</reference>
<dbReference type="AlphaFoldDB" id="A0AAE3SKR9"/>
<protein>
    <submittedName>
        <fullName evidence="1">DUF1456 family protein</fullName>
    </submittedName>
</protein>
<sequence>MNNNDVFRNLRYIFDFDDNKMMKLFSLGNKAVTRAQISDWLKKEDHESYKTIVDENLSAFLNGLIVLNRGAQDGSPAVNEKRLNNNQIMRKLKIALQLKDEDLIEILSLIDFKISKHELSAFFRKPGHNHYRVCKDQILRKFIFGLRAKYRP</sequence>
<dbReference type="Proteomes" id="UP001207408">
    <property type="component" value="Unassembled WGS sequence"/>
</dbReference>